<dbReference type="SUPFAM" id="SSF48452">
    <property type="entry name" value="TPR-like"/>
    <property type="match status" value="2"/>
</dbReference>
<gene>
    <name evidence="1" type="ORF">M407DRAFT_21872</name>
</gene>
<protein>
    <recommendedName>
        <fullName evidence="3">MalT-like TPR region domain-containing protein</fullName>
    </recommendedName>
</protein>
<dbReference type="HOGENOM" id="CLU_000288_7_37_1"/>
<dbReference type="PANTHER" id="PTHR10098:SF106">
    <property type="entry name" value="TETRATRICOPEPTIDE REPEAT PROTEIN 28-LIKE PROTEIN"/>
    <property type="match status" value="1"/>
</dbReference>
<dbReference type="Gene3D" id="1.25.40.10">
    <property type="entry name" value="Tetratricopeptide repeat domain"/>
    <property type="match status" value="2"/>
</dbReference>
<dbReference type="InterPro" id="IPR011990">
    <property type="entry name" value="TPR-like_helical_dom_sf"/>
</dbReference>
<keyword evidence="2" id="KW-1185">Reference proteome</keyword>
<reference evidence="1 2" key="1">
    <citation type="submission" date="2014-04" db="EMBL/GenBank/DDBJ databases">
        <authorList>
            <consortium name="DOE Joint Genome Institute"/>
            <person name="Kuo A."/>
            <person name="Girlanda M."/>
            <person name="Perotto S."/>
            <person name="Kohler A."/>
            <person name="Nagy L.G."/>
            <person name="Floudas D."/>
            <person name="Copeland A."/>
            <person name="Barry K.W."/>
            <person name="Cichocki N."/>
            <person name="Veneault-Fourrey C."/>
            <person name="LaButti K."/>
            <person name="Lindquist E.A."/>
            <person name="Lipzen A."/>
            <person name="Lundell T."/>
            <person name="Morin E."/>
            <person name="Murat C."/>
            <person name="Sun H."/>
            <person name="Tunlid A."/>
            <person name="Henrissat B."/>
            <person name="Grigoriev I.V."/>
            <person name="Hibbett D.S."/>
            <person name="Martin F."/>
            <person name="Nordberg H.P."/>
            <person name="Cantor M.N."/>
            <person name="Hua S.X."/>
        </authorList>
    </citation>
    <scope>NUCLEOTIDE SEQUENCE [LARGE SCALE GENOMIC DNA]</scope>
    <source>
        <strain evidence="1 2">MUT 4182</strain>
    </source>
</reference>
<proteinExistence type="predicted"/>
<reference evidence="2" key="2">
    <citation type="submission" date="2015-01" db="EMBL/GenBank/DDBJ databases">
        <title>Evolutionary Origins and Diversification of the Mycorrhizal Mutualists.</title>
        <authorList>
            <consortium name="DOE Joint Genome Institute"/>
            <consortium name="Mycorrhizal Genomics Consortium"/>
            <person name="Kohler A."/>
            <person name="Kuo A."/>
            <person name="Nagy L.G."/>
            <person name="Floudas D."/>
            <person name="Copeland A."/>
            <person name="Barry K.W."/>
            <person name="Cichocki N."/>
            <person name="Veneault-Fourrey C."/>
            <person name="LaButti K."/>
            <person name="Lindquist E.A."/>
            <person name="Lipzen A."/>
            <person name="Lundell T."/>
            <person name="Morin E."/>
            <person name="Murat C."/>
            <person name="Riley R."/>
            <person name="Ohm R."/>
            <person name="Sun H."/>
            <person name="Tunlid A."/>
            <person name="Henrissat B."/>
            <person name="Grigoriev I.V."/>
            <person name="Hibbett D.S."/>
            <person name="Martin F."/>
        </authorList>
    </citation>
    <scope>NUCLEOTIDE SEQUENCE [LARGE SCALE GENOMIC DNA]</scope>
    <source>
        <strain evidence="2">MUT 4182</strain>
    </source>
</reference>
<dbReference type="SMART" id="SM00028">
    <property type="entry name" value="TPR"/>
    <property type="match status" value="4"/>
</dbReference>
<feature type="non-terminal residue" evidence="1">
    <location>
        <position position="1"/>
    </location>
</feature>
<sequence>YILTQNSRVPICKTQGAAEPSSRWVARSALRGLGDLYYSQTKYSETEESLILAQQIYTRIGNDHGRVNTLRGLGELYRSQTKFSDAEESFIKAQQIYTRTGSEHGRANTLRGLGDLYRSQTKCSKAEEFFMEAQQIYTGLAMTKYSEAEESFIKAQQIYTYIGDSLGQADTLRGFGHLYKTHGRNIKSAVCYAQAKDLYDQMSRLDDKEEASRWLAIVSEESNSSLTS</sequence>
<dbReference type="EMBL" id="KN822988">
    <property type="protein sequence ID" value="KIO28966.1"/>
    <property type="molecule type" value="Genomic_DNA"/>
</dbReference>
<accession>A0A0C3QMC5</accession>
<evidence type="ECO:0008006" key="3">
    <source>
        <dbReference type="Google" id="ProtNLM"/>
    </source>
</evidence>
<dbReference type="InterPro" id="IPR019734">
    <property type="entry name" value="TPR_rpt"/>
</dbReference>
<organism evidence="1 2">
    <name type="scientific">Tulasnella calospora MUT 4182</name>
    <dbReference type="NCBI Taxonomy" id="1051891"/>
    <lineage>
        <taxon>Eukaryota</taxon>
        <taxon>Fungi</taxon>
        <taxon>Dikarya</taxon>
        <taxon>Basidiomycota</taxon>
        <taxon>Agaricomycotina</taxon>
        <taxon>Agaricomycetes</taxon>
        <taxon>Cantharellales</taxon>
        <taxon>Tulasnellaceae</taxon>
        <taxon>Tulasnella</taxon>
    </lineage>
</organism>
<dbReference type="Proteomes" id="UP000054248">
    <property type="component" value="Unassembled WGS sequence"/>
</dbReference>
<dbReference type="STRING" id="1051891.A0A0C3QMC5"/>
<dbReference type="PANTHER" id="PTHR10098">
    <property type="entry name" value="RAPSYN-RELATED"/>
    <property type="match status" value="1"/>
</dbReference>
<dbReference type="AlphaFoldDB" id="A0A0C3QMC5"/>
<dbReference type="Pfam" id="PF13424">
    <property type="entry name" value="TPR_12"/>
    <property type="match status" value="1"/>
</dbReference>
<evidence type="ECO:0000313" key="2">
    <source>
        <dbReference type="Proteomes" id="UP000054248"/>
    </source>
</evidence>
<dbReference type="OrthoDB" id="431454at2759"/>
<name>A0A0C3QMC5_9AGAM</name>
<evidence type="ECO:0000313" key="1">
    <source>
        <dbReference type="EMBL" id="KIO28966.1"/>
    </source>
</evidence>